<organism evidence="2 3">
    <name type="scientific">Elysia crispata</name>
    <name type="common">lettuce slug</name>
    <dbReference type="NCBI Taxonomy" id="231223"/>
    <lineage>
        <taxon>Eukaryota</taxon>
        <taxon>Metazoa</taxon>
        <taxon>Spiralia</taxon>
        <taxon>Lophotrochozoa</taxon>
        <taxon>Mollusca</taxon>
        <taxon>Gastropoda</taxon>
        <taxon>Heterobranchia</taxon>
        <taxon>Euthyneura</taxon>
        <taxon>Panpulmonata</taxon>
        <taxon>Sacoglossa</taxon>
        <taxon>Placobranchoidea</taxon>
        <taxon>Plakobranchidae</taxon>
        <taxon>Elysia</taxon>
    </lineage>
</organism>
<evidence type="ECO:0000313" key="3">
    <source>
        <dbReference type="Proteomes" id="UP001283361"/>
    </source>
</evidence>
<protein>
    <submittedName>
        <fullName evidence="2">Uncharacterized protein</fullName>
    </submittedName>
</protein>
<dbReference type="EMBL" id="JAWDGP010000547">
    <property type="protein sequence ID" value="KAK3799604.1"/>
    <property type="molecule type" value="Genomic_DNA"/>
</dbReference>
<evidence type="ECO:0000256" key="1">
    <source>
        <dbReference type="SAM" id="MobiDB-lite"/>
    </source>
</evidence>
<comment type="caution">
    <text evidence="2">The sequence shown here is derived from an EMBL/GenBank/DDBJ whole genome shotgun (WGS) entry which is preliminary data.</text>
</comment>
<keyword evidence="3" id="KW-1185">Reference proteome</keyword>
<gene>
    <name evidence="2" type="ORF">RRG08_059650</name>
</gene>
<accession>A0AAE1E9R3</accession>
<feature type="compositionally biased region" description="Basic and acidic residues" evidence="1">
    <location>
        <begin position="156"/>
        <end position="169"/>
    </location>
</feature>
<name>A0AAE1E9R3_9GAST</name>
<dbReference type="AlphaFoldDB" id="A0AAE1E9R3"/>
<reference evidence="2" key="1">
    <citation type="journal article" date="2023" name="G3 (Bethesda)">
        <title>A reference genome for the long-term kleptoplast-retaining sea slug Elysia crispata morphotype clarki.</title>
        <authorList>
            <person name="Eastman K.E."/>
            <person name="Pendleton A.L."/>
            <person name="Shaikh M.A."/>
            <person name="Suttiyut T."/>
            <person name="Ogas R."/>
            <person name="Tomko P."/>
            <person name="Gavelis G."/>
            <person name="Widhalm J.R."/>
            <person name="Wisecaver J.H."/>
        </authorList>
    </citation>
    <scope>NUCLEOTIDE SEQUENCE</scope>
    <source>
        <strain evidence="2">ECLA1</strain>
    </source>
</reference>
<dbReference type="Proteomes" id="UP001283361">
    <property type="component" value="Unassembled WGS sequence"/>
</dbReference>
<feature type="region of interest" description="Disordered" evidence="1">
    <location>
        <begin position="136"/>
        <end position="169"/>
    </location>
</feature>
<proteinExistence type="predicted"/>
<sequence length="169" mass="18601">MRPGIFRNLFKNPFCLVQSSFDVSPRSKKACGGVRVSGGLPLVVSGQPVSTPVIWRQFLLVHHPVRSDQAWGDSNRPGCVSVGDMERLDLDMKPGDGVPVRPPQPTLHRYIRIRVSLIDPVKCGIRSEYRNGYDSANQIATGHSGPGLGPLPEYPEQTRTDQGRYKPGV</sequence>
<evidence type="ECO:0000313" key="2">
    <source>
        <dbReference type="EMBL" id="KAK3799604.1"/>
    </source>
</evidence>